<evidence type="ECO:0000313" key="2">
    <source>
        <dbReference type="Proteomes" id="UP000548726"/>
    </source>
</evidence>
<dbReference type="AlphaFoldDB" id="A0A6V8IB54"/>
<dbReference type="Proteomes" id="UP000548726">
    <property type="component" value="Unassembled WGS sequence"/>
</dbReference>
<protein>
    <submittedName>
        <fullName evidence="1">Uncharacterized protein</fullName>
    </submittedName>
</protein>
<keyword evidence="2" id="KW-1185">Reference proteome</keyword>
<sequence>MQDVSTVESHGSIKVILSATFGLGWSSLYESDPDVQLWMLTYQPIIDAIEGRLDMKVAMDRFAKDFMARFGQRHLVHQRSEFLEVQTVSEAFIVREYDGAEWIELVREIRAFDQNGVCKLEPSK</sequence>
<proteinExistence type="predicted"/>
<evidence type="ECO:0000313" key="1">
    <source>
        <dbReference type="EMBL" id="GFE94820.1"/>
    </source>
</evidence>
<dbReference type="RefSeq" id="WP_202205870.1">
    <property type="nucleotide sequence ID" value="NZ_BLJP01000022.1"/>
</dbReference>
<gene>
    <name evidence="1" type="ORF">DmAi_28790</name>
</gene>
<dbReference type="EMBL" id="BLJP01000022">
    <property type="protein sequence ID" value="GFE94820.1"/>
    <property type="molecule type" value="Genomic_DNA"/>
</dbReference>
<organism evidence="1 2">
    <name type="scientific">Acetobacter persici</name>
    <dbReference type="NCBI Taxonomy" id="1076596"/>
    <lineage>
        <taxon>Bacteria</taxon>
        <taxon>Pseudomonadati</taxon>
        <taxon>Pseudomonadota</taxon>
        <taxon>Alphaproteobacteria</taxon>
        <taxon>Acetobacterales</taxon>
        <taxon>Acetobacteraceae</taxon>
        <taxon>Acetobacter</taxon>
    </lineage>
</organism>
<name>A0A6V8IB54_9PROT</name>
<accession>A0A6V8IB54</accession>
<comment type="caution">
    <text evidence="1">The sequence shown here is derived from an EMBL/GenBank/DDBJ whole genome shotgun (WGS) entry which is preliminary data.</text>
</comment>
<reference evidence="1 2" key="1">
    <citation type="journal article" date="2020" name="Cell Rep.">
        <title>Local necrotic cells trigger systemic immune activation via gut microbiome dysbiosis in Drosophila.</title>
        <authorList>
            <person name="Kosakamoto H."/>
            <person name="Yamauchi T."/>
            <person name="Akuzawa-Tokita Y."/>
            <person name="Nishimura K."/>
            <person name="Soga T."/>
            <person name="Murakami T."/>
            <person name="Mori H."/>
            <person name="Yamamoto K."/>
            <person name="Miyazaki R."/>
            <person name="Koto A."/>
            <person name="Miura M."/>
            <person name="Obata F."/>
        </authorList>
    </citation>
    <scope>NUCLEOTIDE SEQUENCE [LARGE SCALE GENOMIC DNA]</scope>
    <source>
        <strain evidence="1 2">Ai</strain>
    </source>
</reference>